<protein>
    <submittedName>
        <fullName evidence="1">Uncharacterized protein</fullName>
    </submittedName>
</protein>
<organism evidence="1 2">
    <name type="scientific">Chitinophaga eiseniae</name>
    <dbReference type="NCBI Taxonomy" id="634771"/>
    <lineage>
        <taxon>Bacteria</taxon>
        <taxon>Pseudomonadati</taxon>
        <taxon>Bacteroidota</taxon>
        <taxon>Chitinophagia</taxon>
        <taxon>Chitinophagales</taxon>
        <taxon>Chitinophagaceae</taxon>
        <taxon>Chitinophaga</taxon>
    </lineage>
</organism>
<keyword evidence="2" id="KW-1185">Reference proteome</keyword>
<dbReference type="EMBL" id="FUWZ01000002">
    <property type="protein sequence ID" value="SJZ96066.1"/>
    <property type="molecule type" value="Genomic_DNA"/>
</dbReference>
<accession>A0A1T4PXK9</accession>
<dbReference type="Proteomes" id="UP000190367">
    <property type="component" value="Unassembled WGS sequence"/>
</dbReference>
<evidence type="ECO:0000313" key="1">
    <source>
        <dbReference type="EMBL" id="SJZ96066.1"/>
    </source>
</evidence>
<name>A0A1T4PXK9_9BACT</name>
<gene>
    <name evidence="1" type="ORF">SAMN04488128_10244</name>
</gene>
<proteinExistence type="predicted"/>
<evidence type="ECO:0000313" key="2">
    <source>
        <dbReference type="Proteomes" id="UP000190367"/>
    </source>
</evidence>
<reference evidence="2" key="1">
    <citation type="submission" date="2017-02" db="EMBL/GenBank/DDBJ databases">
        <authorList>
            <person name="Varghese N."/>
            <person name="Submissions S."/>
        </authorList>
    </citation>
    <scope>NUCLEOTIDE SEQUENCE [LARGE SCALE GENOMIC DNA]</scope>
    <source>
        <strain evidence="2">DSM 22224</strain>
    </source>
</reference>
<dbReference type="AlphaFoldDB" id="A0A1T4PXK9"/>
<sequence length="117" mass="14112">MQQHYQLSQLEKRVRVDLKELSLQQTQIDRNYFSFITNDVISQKREILSSFRKHFYSIDNQHQAVWYVRQYQHQLIMLLDQINTTFLKIQPAAKTLHPRKQHGTIFLRSFTTTSENS</sequence>